<dbReference type="RefSeq" id="WP_151470492.1">
    <property type="nucleotide sequence ID" value="NZ_WBKG01000015.1"/>
</dbReference>
<dbReference type="InterPro" id="IPR005149">
    <property type="entry name" value="Tscrpt_reg_PadR_N"/>
</dbReference>
<gene>
    <name evidence="3" type="ORF">F8144_18660</name>
</gene>
<evidence type="ECO:0000313" key="3">
    <source>
        <dbReference type="EMBL" id="KAB1987060.1"/>
    </source>
</evidence>
<dbReference type="InterPro" id="IPR052509">
    <property type="entry name" value="Metal_resp_DNA-bind_regulator"/>
</dbReference>
<sequence>MPGYPEDTMTGHEVERRALLTPVLLLLLAERQGHGYELVQRLGAFGCGDADQAHVYRLLRGMESSGEVTSHWHASESGPARRVYAITQQGAMNLALWFVRLGELHGTLHLFLERYVQLEDVGGRAGREGASPHAGTRPPDHARPPDHSRPPDHMRRMRK</sequence>
<comment type="caution">
    <text evidence="3">The sequence shown here is derived from an EMBL/GenBank/DDBJ whole genome shotgun (WGS) entry which is preliminary data.</text>
</comment>
<feature type="region of interest" description="Disordered" evidence="1">
    <location>
        <begin position="123"/>
        <end position="159"/>
    </location>
</feature>
<accession>A0A7J5DER7</accession>
<evidence type="ECO:0000313" key="4">
    <source>
        <dbReference type="Proteomes" id="UP000442990"/>
    </source>
</evidence>
<feature type="domain" description="Transcription regulator PadR N-terminal" evidence="2">
    <location>
        <begin position="24"/>
        <end position="95"/>
    </location>
</feature>
<proteinExistence type="predicted"/>
<evidence type="ECO:0000256" key="1">
    <source>
        <dbReference type="SAM" id="MobiDB-lite"/>
    </source>
</evidence>
<name>A0A7J5DER7_9ACTN</name>
<dbReference type="Gene3D" id="1.10.10.10">
    <property type="entry name" value="Winged helix-like DNA-binding domain superfamily/Winged helix DNA-binding domain"/>
    <property type="match status" value="1"/>
</dbReference>
<dbReference type="Pfam" id="PF03551">
    <property type="entry name" value="PadR"/>
    <property type="match status" value="1"/>
</dbReference>
<dbReference type="InterPro" id="IPR036390">
    <property type="entry name" value="WH_DNA-bd_sf"/>
</dbReference>
<evidence type="ECO:0000259" key="2">
    <source>
        <dbReference type="Pfam" id="PF03551"/>
    </source>
</evidence>
<organism evidence="3 4">
    <name type="scientific">Streptomyces triticiradicis</name>
    <dbReference type="NCBI Taxonomy" id="2651189"/>
    <lineage>
        <taxon>Bacteria</taxon>
        <taxon>Bacillati</taxon>
        <taxon>Actinomycetota</taxon>
        <taxon>Actinomycetes</taxon>
        <taxon>Kitasatosporales</taxon>
        <taxon>Streptomycetaceae</taxon>
        <taxon>Streptomyces</taxon>
    </lineage>
</organism>
<dbReference type="PANTHER" id="PTHR33169:SF14">
    <property type="entry name" value="TRANSCRIPTIONAL REGULATOR RV3488"/>
    <property type="match status" value="1"/>
</dbReference>
<feature type="compositionally biased region" description="Basic and acidic residues" evidence="1">
    <location>
        <begin position="138"/>
        <end position="159"/>
    </location>
</feature>
<reference evidence="3 4" key="1">
    <citation type="submission" date="2019-09" db="EMBL/GenBank/DDBJ databases">
        <title>Isolation and identification of active actinomycetes.</title>
        <authorList>
            <person name="Yu Z."/>
            <person name="Han C."/>
            <person name="Yu B."/>
        </authorList>
    </citation>
    <scope>NUCLEOTIDE SEQUENCE [LARGE SCALE GENOMIC DNA]</scope>
    <source>
        <strain evidence="3 4">NEAU-H2</strain>
    </source>
</reference>
<dbReference type="InterPro" id="IPR036388">
    <property type="entry name" value="WH-like_DNA-bd_sf"/>
</dbReference>
<dbReference type="SUPFAM" id="SSF46785">
    <property type="entry name" value="Winged helix' DNA-binding domain"/>
    <property type="match status" value="1"/>
</dbReference>
<protein>
    <submittedName>
        <fullName evidence="3">PadR family transcriptional regulator</fullName>
    </submittedName>
</protein>
<dbReference type="Proteomes" id="UP000442990">
    <property type="component" value="Unassembled WGS sequence"/>
</dbReference>
<dbReference type="EMBL" id="WBKG01000015">
    <property type="protein sequence ID" value="KAB1987060.1"/>
    <property type="molecule type" value="Genomic_DNA"/>
</dbReference>
<dbReference type="AlphaFoldDB" id="A0A7J5DER7"/>
<keyword evidence="4" id="KW-1185">Reference proteome</keyword>
<dbReference type="PANTHER" id="PTHR33169">
    <property type="entry name" value="PADR-FAMILY TRANSCRIPTIONAL REGULATOR"/>
    <property type="match status" value="1"/>
</dbReference>